<organism evidence="1 2">
    <name type="scientific">Cedratvirus kamchatka</name>
    <dbReference type="NCBI Taxonomy" id="2716914"/>
    <lineage>
        <taxon>Viruses</taxon>
        <taxon>Pithoviruses</taxon>
        <taxon>Orthocedratvirinae</taxon>
        <taxon>Alphacedratvirus</taxon>
        <taxon>Alphacedratvirus rossiense</taxon>
    </lineage>
</organism>
<sequence length="75" mass="8138">MQNPSLICSSTFCYKEVNNERTFYYVPQSGTGVSCVTNTATFTSPQTACVNSTRAYPAGVCPLDNKPCWTPSMLG</sequence>
<protein>
    <submittedName>
        <fullName evidence="1">Uncharacterized protein</fullName>
    </submittedName>
</protein>
<accession>A0A6G8MZH5</accession>
<evidence type="ECO:0000313" key="1">
    <source>
        <dbReference type="EMBL" id="QIN54509.1"/>
    </source>
</evidence>
<gene>
    <name evidence="1" type="primary">ck384</name>
</gene>
<proteinExistence type="predicted"/>
<dbReference type="Proteomes" id="UP001224087">
    <property type="component" value="Segment"/>
</dbReference>
<reference evidence="1" key="1">
    <citation type="submission" date="2019-12" db="EMBL/GenBank/DDBJ databases">
        <title>The DNA Methylation Landscape of Giant Viruses.</title>
        <authorList>
            <person name="Jeudy S."/>
            <person name="Rigou S."/>
            <person name="Alempic J.-M."/>
            <person name="Claverie J.-M."/>
            <person name="Abergel C."/>
            <person name="Legendre M."/>
        </authorList>
    </citation>
    <scope>NUCLEOTIDE SEQUENCE</scope>
    <source>
        <strain evidence="1">P4</strain>
    </source>
</reference>
<name>A0A6G8MZH5_9VIRU</name>
<evidence type="ECO:0000313" key="2">
    <source>
        <dbReference type="Proteomes" id="UP001224087"/>
    </source>
</evidence>
<dbReference type="EMBL" id="MN873693">
    <property type="protein sequence ID" value="QIN54509.1"/>
    <property type="molecule type" value="Genomic_DNA"/>
</dbReference>
<keyword evidence="2" id="KW-1185">Reference proteome</keyword>